<protein>
    <submittedName>
        <fullName evidence="1">Uncharacterized protein</fullName>
    </submittedName>
</protein>
<reference evidence="1" key="1">
    <citation type="submission" date="2024-04" db="UniProtKB">
        <authorList>
            <consortium name="EnsemblMetazoa"/>
        </authorList>
    </citation>
    <scope>IDENTIFICATION</scope>
    <source>
        <strain evidence="1">EBRO</strain>
    </source>
</reference>
<keyword evidence="2" id="KW-1185">Reference proteome</keyword>
<name>A0AAG5DRX1_ANOAO</name>
<evidence type="ECO:0000313" key="2">
    <source>
        <dbReference type="Proteomes" id="UP000075880"/>
    </source>
</evidence>
<proteinExistence type="predicted"/>
<organism evidence="1 2">
    <name type="scientific">Anopheles atroparvus</name>
    <name type="common">European mosquito</name>
    <dbReference type="NCBI Taxonomy" id="41427"/>
    <lineage>
        <taxon>Eukaryota</taxon>
        <taxon>Metazoa</taxon>
        <taxon>Ecdysozoa</taxon>
        <taxon>Arthropoda</taxon>
        <taxon>Hexapoda</taxon>
        <taxon>Insecta</taxon>
        <taxon>Pterygota</taxon>
        <taxon>Neoptera</taxon>
        <taxon>Endopterygota</taxon>
        <taxon>Diptera</taxon>
        <taxon>Nematocera</taxon>
        <taxon>Culicoidea</taxon>
        <taxon>Culicidae</taxon>
        <taxon>Anophelinae</taxon>
        <taxon>Anopheles</taxon>
    </lineage>
</organism>
<sequence length="47" mass="5450">MQSTNMVALDCCDLQEKMVSSSCSSKRSIHYVYFRCDNITSRRTLIK</sequence>
<dbReference type="AlphaFoldDB" id="A0AAG5DRX1"/>
<accession>A0AAG5DRX1</accession>
<evidence type="ECO:0000313" key="1">
    <source>
        <dbReference type="EnsemblMetazoa" id="ENSAATROPP013695"/>
    </source>
</evidence>
<dbReference type="Proteomes" id="UP000075880">
    <property type="component" value="Unassembled WGS sequence"/>
</dbReference>
<dbReference type="EnsemblMetazoa" id="ENSAATROPT015250">
    <property type="protein sequence ID" value="ENSAATROPP013695"/>
    <property type="gene ID" value="ENSAATROPG012415"/>
</dbReference>